<feature type="region of interest" description="Disordered" evidence="2">
    <location>
        <begin position="2180"/>
        <end position="2224"/>
    </location>
</feature>
<dbReference type="InterPro" id="IPR024983">
    <property type="entry name" value="CHAT_dom"/>
</dbReference>
<keyword evidence="6" id="KW-1185">Reference proteome</keyword>
<feature type="compositionally biased region" description="Low complexity" evidence="2">
    <location>
        <begin position="1909"/>
        <end position="1925"/>
    </location>
</feature>
<feature type="compositionally biased region" description="Pro residues" evidence="2">
    <location>
        <begin position="1926"/>
        <end position="1938"/>
    </location>
</feature>
<feature type="domain" description="TTC28 C-terminal" evidence="4">
    <location>
        <begin position="1762"/>
        <end position="1866"/>
    </location>
</feature>
<dbReference type="PANTHER" id="PTHR10098">
    <property type="entry name" value="RAPSYN-RELATED"/>
    <property type="match status" value="1"/>
</dbReference>
<dbReference type="SMART" id="SM00028">
    <property type="entry name" value="TPR"/>
    <property type="match status" value="25"/>
</dbReference>
<evidence type="ECO:0008006" key="7">
    <source>
        <dbReference type="Google" id="ProtNLM"/>
    </source>
</evidence>
<dbReference type="Pfam" id="PF26117">
    <property type="entry name" value="TTC28_C"/>
    <property type="match status" value="1"/>
</dbReference>
<name>A0AAV8Z218_9CUCU</name>
<dbReference type="Pfam" id="PF13424">
    <property type="entry name" value="TPR_12"/>
    <property type="match status" value="5"/>
</dbReference>
<feature type="repeat" description="TPR" evidence="1">
    <location>
        <begin position="584"/>
        <end position="617"/>
    </location>
</feature>
<dbReference type="InterPro" id="IPR019734">
    <property type="entry name" value="TPR_rpt"/>
</dbReference>
<feature type="compositionally biased region" description="Basic and acidic residues" evidence="2">
    <location>
        <begin position="2360"/>
        <end position="2377"/>
    </location>
</feature>
<feature type="domain" description="CHAT" evidence="3">
    <location>
        <begin position="1333"/>
        <end position="1647"/>
    </location>
</feature>
<dbReference type="FunFam" id="1.25.40.10:FF:000040">
    <property type="entry name" value="Tetratricopeptide repeat domain 28"/>
    <property type="match status" value="1"/>
</dbReference>
<evidence type="ECO:0000259" key="4">
    <source>
        <dbReference type="Pfam" id="PF26117"/>
    </source>
</evidence>
<dbReference type="InterPro" id="IPR058900">
    <property type="entry name" value="TTC28_C"/>
</dbReference>
<evidence type="ECO:0000313" key="5">
    <source>
        <dbReference type="EMBL" id="KAJ8957965.1"/>
    </source>
</evidence>
<feature type="region of interest" description="Disordered" evidence="2">
    <location>
        <begin position="2360"/>
        <end position="2436"/>
    </location>
</feature>
<reference evidence="5" key="1">
    <citation type="journal article" date="2023" name="Insect Mol. Biol.">
        <title>Genome sequencing provides insights into the evolution of gene families encoding plant cell wall-degrading enzymes in longhorned beetles.</title>
        <authorList>
            <person name="Shin N.R."/>
            <person name="Okamura Y."/>
            <person name="Kirsch R."/>
            <person name="Pauchet Y."/>
        </authorList>
    </citation>
    <scope>NUCLEOTIDE SEQUENCE</scope>
    <source>
        <strain evidence="5">AMC_N1</strain>
    </source>
</reference>
<dbReference type="FunFam" id="1.25.40.10:FF:001545">
    <property type="entry name" value="tetratricopeptide repeat protein 28"/>
    <property type="match status" value="1"/>
</dbReference>
<dbReference type="FunFam" id="1.25.40.10:FF:001760">
    <property type="entry name" value="tetratricopeptide repeat protein 28"/>
    <property type="match status" value="1"/>
</dbReference>
<dbReference type="InterPro" id="IPR011990">
    <property type="entry name" value="TPR-like_helical_dom_sf"/>
</dbReference>
<dbReference type="EMBL" id="JAPWTK010000020">
    <property type="protein sequence ID" value="KAJ8957965.1"/>
    <property type="molecule type" value="Genomic_DNA"/>
</dbReference>
<comment type="caution">
    <text evidence="5">The sequence shown here is derived from an EMBL/GenBank/DDBJ whole genome shotgun (WGS) entry which is preliminary data.</text>
</comment>
<feature type="region of interest" description="Disordered" evidence="2">
    <location>
        <begin position="2144"/>
        <end position="2168"/>
    </location>
</feature>
<organism evidence="5 6">
    <name type="scientific">Aromia moschata</name>
    <dbReference type="NCBI Taxonomy" id="1265417"/>
    <lineage>
        <taxon>Eukaryota</taxon>
        <taxon>Metazoa</taxon>
        <taxon>Ecdysozoa</taxon>
        <taxon>Arthropoda</taxon>
        <taxon>Hexapoda</taxon>
        <taxon>Insecta</taxon>
        <taxon>Pterygota</taxon>
        <taxon>Neoptera</taxon>
        <taxon>Endopterygota</taxon>
        <taxon>Coleoptera</taxon>
        <taxon>Polyphaga</taxon>
        <taxon>Cucujiformia</taxon>
        <taxon>Chrysomeloidea</taxon>
        <taxon>Cerambycidae</taxon>
        <taxon>Cerambycinae</taxon>
        <taxon>Callichromatini</taxon>
        <taxon>Aromia</taxon>
    </lineage>
</organism>
<dbReference type="Pfam" id="PF13176">
    <property type="entry name" value="TPR_7"/>
    <property type="match status" value="5"/>
</dbReference>
<protein>
    <recommendedName>
        <fullName evidence="7">Tetratricopeptide repeat protein 28</fullName>
    </recommendedName>
</protein>
<evidence type="ECO:0000256" key="2">
    <source>
        <dbReference type="SAM" id="MobiDB-lite"/>
    </source>
</evidence>
<feature type="repeat" description="TPR" evidence="1">
    <location>
        <begin position="264"/>
        <end position="297"/>
    </location>
</feature>
<evidence type="ECO:0000256" key="1">
    <source>
        <dbReference type="PROSITE-ProRule" id="PRU00339"/>
    </source>
</evidence>
<dbReference type="SUPFAM" id="SSF48452">
    <property type="entry name" value="TPR-like"/>
    <property type="match status" value="6"/>
</dbReference>
<keyword evidence="1" id="KW-0802">TPR repeat</keyword>
<dbReference type="Proteomes" id="UP001162162">
    <property type="component" value="Unassembled WGS sequence"/>
</dbReference>
<feature type="compositionally biased region" description="Pro residues" evidence="2">
    <location>
        <begin position="2187"/>
        <end position="2202"/>
    </location>
</feature>
<dbReference type="Pfam" id="PF12770">
    <property type="entry name" value="CHAT"/>
    <property type="match status" value="1"/>
</dbReference>
<feature type="compositionally biased region" description="Gly residues" evidence="2">
    <location>
        <begin position="1981"/>
        <end position="1992"/>
    </location>
</feature>
<accession>A0AAV8Z218</accession>
<dbReference type="FunFam" id="1.25.40.10:FF:000416">
    <property type="entry name" value="Tetratricopeptide repeat protein 28"/>
    <property type="match status" value="1"/>
</dbReference>
<feature type="region of interest" description="Disordered" evidence="2">
    <location>
        <begin position="2026"/>
        <end position="2051"/>
    </location>
</feature>
<feature type="region of interest" description="Disordered" evidence="2">
    <location>
        <begin position="1889"/>
        <end position="2004"/>
    </location>
</feature>
<dbReference type="Gene3D" id="1.25.40.10">
    <property type="entry name" value="Tetratricopeptide repeat domain"/>
    <property type="match status" value="5"/>
</dbReference>
<gene>
    <name evidence="5" type="ORF">NQ318_001965</name>
</gene>
<feature type="repeat" description="TPR" evidence="1">
    <location>
        <begin position="76"/>
        <end position="109"/>
    </location>
</feature>
<feature type="compositionally biased region" description="Polar residues" evidence="2">
    <location>
        <begin position="2427"/>
        <end position="2436"/>
    </location>
</feature>
<feature type="compositionally biased region" description="Polar residues" evidence="2">
    <location>
        <begin position="2397"/>
        <end position="2408"/>
    </location>
</feature>
<sequence>MCVTSFLFDRQVRQSNAACQSGDFATAVALYTDALQLDPTNHILYSNRSAARLKQGLFAQALQDAVTARDLCPTWPKAYYRQGVALQCLGRHGDALAAFSQGLAQDPSSQQLLSGLVEASVKSPLRHNLEPTFQQLEVMKLDQSPFVLISVVGQELLAAGLYHSAVTVLESALRIGSCSLKLRGSVFSALSSAHWALNQLDKAIGYMQQDLAIAKSLGDTAGECRAHGNLGSAYFSQGSYKEALTAHRYQLVLAMKCKDTQAAAAALTSLGHVYTAIGDYPNALASHKQCVQLVKQMGDRLQEAREIGNVGAVYLAMGDFDSAVDCHTQHLRIARRLGNQVEEARAYSNLGSSHHYKRNFAQAIVYHEKVLRLAQAIGDKSVEARAYAGLGHAARCAGDYVQSKQWHERQLDVALATRDKVGEGRACSNLGIVYQLLGEYDAALKLHQAHLAIARSLQDRAGMGRAYGNIGNAYSAAGFYESAIKYHKQELTISKEVHDRSSEASTHGNLAVAYQALGAHDMALLHYRAHLGIARELKDTAGEACALLNLANCLSSRSEFAEAIPYYEQYLMLSQELADVEGEAKACHFLGYAHYCIGNYREAVRYYDQDLALAKDLQDKMNMGRAYCNLGLAHLALGQLETSLECQKYFLAIAHMTNNLAGKFRALGNIGDVLIKMEETEEAVKMYHRQLALARSNRDRGMEASACGALGIAHRLLKRLDKALGYHTQELTLRQEMSELSGECRAHGHLGAVHMALGNYTHAVKCYQEQLERAQELQDCAVEAQAYGNLGIARQGSLLNMAHYEDAIGYFEQQLATLERLSSSIAQLDKGRAFGSLGDCYDALGDPEEAAKCHEQYLAISLKLKSARDQERAYRGLGQSQRSLGNLQQALVCLEKRLVVSHELGNPGESGRLCFFEVLHWYTTLMNPNWGQTDDKVMESDAICALGTVYQQMAEFATALRYHQNDLEIAEQLGMATLQSRACGNLGAVYEALGNLEQAVRYQEQHLSIAASTNDQLAKTVAYSALGRVHQHLGNRTQAVAYLTQGLCIAEALGRRDEEAKIRNRLGLALWANGDLEGAQKQLEAATHLLENIRRETRNTADYKLSLFELQSSSYQVLQRVLVCLNRPDEALLVAERGRNRAFVDLLLERQGLETKRKSKIRLEDFGLNTLDHLKDIVNRQRASVLYYSIAAGFLYAWLILPTKGIVKFHSVPLVESAENDGCDNSDPVPSGTGLLEKLVTSVRDSLGLELSPCTTIAEDQYSEDTLSERTGFLRMVNRQHLMNSSNYSLSSLFSLGSVGGSVASLQGSTRSSTSAQGSTRVCRRQTWKGPSCLHALYTLLLQPFEEFLPSKTASPKDNGSRRELILVLEGDLYLVPFPVLRSSSESSEYLCERFSLLVVPNLSSLRSGRTRKQDQDQTVRSLIVGNPKLPSAVTDHWGWKDIPQAEQEATMVAELLQTQVLVGSSATKEQVLSQIQEAECVHFATHVSWKLSSLVLSPAEVLDQSQSKRLYITDNTEEDEGNEVSTTAELPPLSEFLLSAADILSLRLSARLVVVSSSHTRDQQGWATSDGLVALVRALLAAGAQAVLVSLWPVPDTATKILLRAFYSALLQGTRAAKALAEAMQTVQHTKHFAHPANWAGFVLVGLNVRLSNKVALMGQALCELLQVPEKCRDALRVTLHLVEKSLQRIHRGQKNAMYTTQKSIENKVGTVTGWRELLMSVGFRFEPASNGIPSSVFFPQSDPDERLTQCSASLQALLGLTSTSIHALSKLTSNPDVADDIIAVIQSALTQFSSKALDNDSVDVALNVRLWRVPGCHELLASLGFDLTDVGQDKVTLRTGKQANRRNIQFTLQALLALFDTQEAPKSLTIDSSSSLESLASVDNDFSHSDNELSGVCSAPKPPPPSSAVGKSLAAAVPPVQRVVPPPFARTAPPPGKRLGGGAFTSYVRRRGEPDGRTANPADQKPPPPPASEAKPRRGGGTLARPGGGESDAAFTPSPPVVLQPENQTIALSLAHQTRIRNLYSQSDGKNDNIRPDSSSSASSATDWDNGHATVLRRQTQSQLPPLPPPRTKPLVDLPLYNNLPAGVFENSSDSELEKMEAKLFSSAARGGKPQHQPAYGRDKARNPMCTLDRLSVRTEVGASGPAQGAGGALPPPQPRKPVTLPSEETLPANERLLYFSPNDGDPPPPPGLAARPPPPADKDDAAASQEMMGKSEGEGRQRVDRCISSLHDTILATQLRHINRELTPTISEVYHERNIGLGLAPPLSKLLLNPSSQSAPKTDNSVLEKITLGILDDEDINNEIKNTQCQRCKSENCSCKLRSNKPWLSENASALQQIQSSDLTTADILEREVKNKKGLIRSEQRQKEDPEPKRLSPFSEMSRRDEGDGRSIADSYSSSYKNQFLTYHPADKKNNKPNAKIRTIPSQRRNLQN</sequence>
<feature type="compositionally biased region" description="Basic and acidic residues" evidence="2">
    <location>
        <begin position="2384"/>
        <end position="2394"/>
    </location>
</feature>
<evidence type="ECO:0000259" key="3">
    <source>
        <dbReference type="Pfam" id="PF12770"/>
    </source>
</evidence>
<feature type="repeat" description="TPR" evidence="1">
    <location>
        <begin position="664"/>
        <end position="697"/>
    </location>
</feature>
<dbReference type="PANTHER" id="PTHR10098:SF108">
    <property type="entry name" value="TETRATRICOPEPTIDE REPEAT PROTEIN 28"/>
    <property type="match status" value="1"/>
</dbReference>
<evidence type="ECO:0000313" key="6">
    <source>
        <dbReference type="Proteomes" id="UP001162162"/>
    </source>
</evidence>
<feature type="region of interest" description="Disordered" evidence="2">
    <location>
        <begin position="2108"/>
        <end position="2128"/>
    </location>
</feature>
<dbReference type="PROSITE" id="PS50005">
    <property type="entry name" value="TPR"/>
    <property type="match status" value="4"/>
</dbReference>
<proteinExistence type="predicted"/>